<protein>
    <recommendedName>
        <fullName evidence="3">Protein kinase domain-containing protein</fullName>
    </recommendedName>
</protein>
<dbReference type="Gene3D" id="1.10.510.10">
    <property type="entry name" value="Transferase(Phosphotransferase) domain 1"/>
    <property type="match status" value="1"/>
</dbReference>
<reference evidence="1" key="1">
    <citation type="journal article" date="2018" name="Genome Biol. Evol.">
        <title>Genomics and development of Lentinus tigrinus, a white-rot wood-decaying mushroom with dimorphic fruiting bodies.</title>
        <authorList>
            <person name="Wu B."/>
            <person name="Xu Z."/>
            <person name="Knudson A."/>
            <person name="Carlson A."/>
            <person name="Chen N."/>
            <person name="Kovaka S."/>
            <person name="LaButti K."/>
            <person name="Lipzen A."/>
            <person name="Pennachio C."/>
            <person name="Riley R."/>
            <person name="Schakwitz W."/>
            <person name="Umezawa K."/>
            <person name="Ohm R.A."/>
            <person name="Grigoriev I.V."/>
            <person name="Nagy L.G."/>
            <person name="Gibbons J."/>
            <person name="Hibbett D."/>
        </authorList>
    </citation>
    <scope>NUCLEOTIDE SEQUENCE [LARGE SCALE GENOMIC DNA]</scope>
    <source>
        <strain evidence="1">ALCF2SS1-6</strain>
    </source>
</reference>
<evidence type="ECO:0000313" key="2">
    <source>
        <dbReference type="Proteomes" id="UP000313359"/>
    </source>
</evidence>
<name>A0A5C2SHX8_9APHY</name>
<organism evidence="1 2">
    <name type="scientific">Lentinus tigrinus ALCF2SS1-6</name>
    <dbReference type="NCBI Taxonomy" id="1328759"/>
    <lineage>
        <taxon>Eukaryota</taxon>
        <taxon>Fungi</taxon>
        <taxon>Dikarya</taxon>
        <taxon>Basidiomycota</taxon>
        <taxon>Agaricomycotina</taxon>
        <taxon>Agaricomycetes</taxon>
        <taxon>Polyporales</taxon>
        <taxon>Polyporaceae</taxon>
        <taxon>Lentinus</taxon>
    </lineage>
</organism>
<dbReference type="OrthoDB" id="2734608at2759"/>
<keyword evidence="2" id="KW-1185">Reference proteome</keyword>
<dbReference type="AlphaFoldDB" id="A0A5C2SHX8"/>
<dbReference type="SUPFAM" id="SSF56112">
    <property type="entry name" value="Protein kinase-like (PK-like)"/>
    <property type="match status" value="1"/>
</dbReference>
<evidence type="ECO:0000313" key="1">
    <source>
        <dbReference type="EMBL" id="RPD62729.1"/>
    </source>
</evidence>
<dbReference type="EMBL" id="ML122258">
    <property type="protein sequence ID" value="RPD62729.1"/>
    <property type="molecule type" value="Genomic_DNA"/>
</dbReference>
<sequence length="284" mass="32250">MADIPPGMFSAGQRISLIASERTFTFTIDRPFMPFTKSVVLLVRSQELGPDPVVLKMYDPRFLDERFPLPVPTALNPHRHWSLAAERAAAALPPGTYKDEDQLYAELPDDPQAHAERTALWEAYFRYLSTRCFKDEKMAYENLRVLQGTAIPRLLLTGVIIPPDERAIQPPAIVLEYVPDAVSLRDVSIEAVDADLWTTLVRVVDSFTTYDVCHNDINHNNILFTPREHPKRVVVIDFGCAAVREDEDDETWEEIKFQTGDGRRLQWVLQRKGVTIADKDSSVA</sequence>
<proteinExistence type="predicted"/>
<dbReference type="Pfam" id="PF06293">
    <property type="entry name" value="Kdo"/>
    <property type="match status" value="1"/>
</dbReference>
<dbReference type="Proteomes" id="UP000313359">
    <property type="component" value="Unassembled WGS sequence"/>
</dbReference>
<accession>A0A5C2SHX8</accession>
<dbReference type="STRING" id="1328759.A0A5C2SHX8"/>
<dbReference type="InterPro" id="IPR011009">
    <property type="entry name" value="Kinase-like_dom_sf"/>
</dbReference>
<gene>
    <name evidence="1" type="ORF">L227DRAFT_573263</name>
</gene>
<evidence type="ECO:0008006" key="3">
    <source>
        <dbReference type="Google" id="ProtNLM"/>
    </source>
</evidence>